<name>A0ABS4SAS4_9BACI</name>
<comment type="catalytic activity">
    <reaction evidence="10 11">
        <text>FMN + ATP + H(+) = FAD + diphosphate</text>
        <dbReference type="Rhea" id="RHEA:17237"/>
        <dbReference type="ChEBI" id="CHEBI:15378"/>
        <dbReference type="ChEBI" id="CHEBI:30616"/>
        <dbReference type="ChEBI" id="CHEBI:33019"/>
        <dbReference type="ChEBI" id="CHEBI:57692"/>
        <dbReference type="ChEBI" id="CHEBI:58210"/>
        <dbReference type="EC" id="2.7.7.2"/>
    </reaction>
</comment>
<evidence type="ECO:0000256" key="8">
    <source>
        <dbReference type="ARBA" id="ARBA00022827"/>
    </source>
</evidence>
<comment type="pathway">
    <text evidence="2 11">Cofactor biosynthesis; FMN biosynthesis; FMN from riboflavin (ATP route): step 1/1.</text>
</comment>
<evidence type="ECO:0000256" key="7">
    <source>
        <dbReference type="ARBA" id="ARBA00022741"/>
    </source>
</evidence>
<dbReference type="PANTHER" id="PTHR22749:SF6">
    <property type="entry name" value="RIBOFLAVIN KINASE"/>
    <property type="match status" value="1"/>
</dbReference>
<dbReference type="InterPro" id="IPR023468">
    <property type="entry name" value="Riboflavin_kinase"/>
</dbReference>
<evidence type="ECO:0000256" key="4">
    <source>
        <dbReference type="ARBA" id="ARBA00022643"/>
    </source>
</evidence>
<evidence type="ECO:0000256" key="11">
    <source>
        <dbReference type="PIRNR" id="PIRNR004491"/>
    </source>
</evidence>
<dbReference type="RefSeq" id="WP_051681367.1">
    <property type="nucleotide sequence ID" value="NZ_JAGIKX010000021.1"/>
</dbReference>
<organism evidence="13 14">
    <name type="scientific">Virgibacillus alimentarius</name>
    <dbReference type="NCBI Taxonomy" id="698769"/>
    <lineage>
        <taxon>Bacteria</taxon>
        <taxon>Bacillati</taxon>
        <taxon>Bacillota</taxon>
        <taxon>Bacilli</taxon>
        <taxon>Bacillales</taxon>
        <taxon>Bacillaceae</taxon>
        <taxon>Virgibacillus</taxon>
    </lineage>
</organism>
<accession>A0ABS4SAS4</accession>
<reference evidence="13 14" key="1">
    <citation type="submission" date="2021-03" db="EMBL/GenBank/DDBJ databases">
        <title>Genomic Encyclopedia of Type Strains, Phase IV (KMG-IV): sequencing the most valuable type-strain genomes for metagenomic binning, comparative biology and taxonomic classification.</title>
        <authorList>
            <person name="Goeker M."/>
        </authorList>
    </citation>
    <scope>NUCLEOTIDE SEQUENCE [LARGE SCALE GENOMIC DNA]</scope>
    <source>
        <strain evidence="13 14">DSM 25790</strain>
    </source>
</reference>
<evidence type="ECO:0000256" key="1">
    <source>
        <dbReference type="ARBA" id="ARBA00004726"/>
    </source>
</evidence>
<dbReference type="EMBL" id="JAGIKX010000021">
    <property type="protein sequence ID" value="MBP2258211.1"/>
    <property type="molecule type" value="Genomic_DNA"/>
</dbReference>
<comment type="catalytic activity">
    <reaction evidence="11">
        <text>riboflavin + ATP = FMN + ADP + H(+)</text>
        <dbReference type="Rhea" id="RHEA:14357"/>
        <dbReference type="ChEBI" id="CHEBI:15378"/>
        <dbReference type="ChEBI" id="CHEBI:30616"/>
        <dbReference type="ChEBI" id="CHEBI:57986"/>
        <dbReference type="ChEBI" id="CHEBI:58210"/>
        <dbReference type="ChEBI" id="CHEBI:456216"/>
        <dbReference type="EC" id="2.7.1.26"/>
    </reaction>
</comment>
<evidence type="ECO:0000256" key="10">
    <source>
        <dbReference type="ARBA" id="ARBA00049494"/>
    </source>
</evidence>
<keyword evidence="3 11" id="KW-0285">Flavoprotein</keyword>
<evidence type="ECO:0000256" key="5">
    <source>
        <dbReference type="ARBA" id="ARBA00022679"/>
    </source>
</evidence>
<evidence type="ECO:0000259" key="12">
    <source>
        <dbReference type="Pfam" id="PF06574"/>
    </source>
</evidence>
<feature type="domain" description="FAD synthetase" evidence="12">
    <location>
        <begin position="14"/>
        <end position="166"/>
    </location>
</feature>
<dbReference type="Proteomes" id="UP001519294">
    <property type="component" value="Unassembled WGS sequence"/>
</dbReference>
<evidence type="ECO:0000256" key="3">
    <source>
        <dbReference type="ARBA" id="ARBA00022630"/>
    </source>
</evidence>
<keyword evidence="11 13" id="KW-0418">Kinase</keyword>
<keyword evidence="8 11" id="KW-0274">FAD</keyword>
<dbReference type="InterPro" id="IPR015864">
    <property type="entry name" value="FAD_synthase"/>
</dbReference>
<evidence type="ECO:0000313" key="14">
    <source>
        <dbReference type="Proteomes" id="UP001519294"/>
    </source>
</evidence>
<keyword evidence="4 11" id="KW-0288">FMN</keyword>
<dbReference type="PIRSF" id="PIRSF004491">
    <property type="entry name" value="FAD_Synth"/>
    <property type="match status" value="1"/>
</dbReference>
<protein>
    <recommendedName>
        <fullName evidence="11">Riboflavin biosynthesis protein</fullName>
    </recommendedName>
    <domain>
        <recommendedName>
            <fullName evidence="11">Riboflavin kinase</fullName>
            <ecNumber evidence="11">2.7.1.26</ecNumber>
        </recommendedName>
        <alternativeName>
            <fullName evidence="11">Flavokinase</fullName>
        </alternativeName>
    </domain>
    <domain>
        <recommendedName>
            <fullName evidence="11">FMN adenylyltransferase</fullName>
            <ecNumber evidence="11">2.7.7.2</ecNumber>
        </recommendedName>
        <alternativeName>
            <fullName evidence="11">FAD pyrophosphorylase</fullName>
        </alternativeName>
        <alternativeName>
            <fullName evidence="11">FAD synthase</fullName>
        </alternativeName>
    </domain>
</protein>
<dbReference type="NCBIfam" id="TIGR00125">
    <property type="entry name" value="cyt_tran_rel"/>
    <property type="match status" value="1"/>
</dbReference>
<dbReference type="CDD" id="cd02064">
    <property type="entry name" value="FAD_synthetase_N"/>
    <property type="match status" value="1"/>
</dbReference>
<comment type="caution">
    <text evidence="13">The sequence shown here is derived from an EMBL/GenBank/DDBJ whole genome shotgun (WGS) entry which is preliminary data.</text>
</comment>
<dbReference type="GO" id="GO:0008531">
    <property type="term" value="F:riboflavin kinase activity"/>
    <property type="evidence" value="ECO:0007669"/>
    <property type="project" value="UniProtKB-EC"/>
</dbReference>
<dbReference type="GO" id="GO:0003919">
    <property type="term" value="F:FMN adenylyltransferase activity"/>
    <property type="evidence" value="ECO:0007669"/>
    <property type="project" value="UniProtKB-EC"/>
</dbReference>
<sequence length="273" mass="30590">MEVIHITQASEQFNKEAHVMAIGFFDGVHLGHQELLNHAKSLAEKNNVLFTALTFSPHPDEVIKGDKNRKYITPLPQKIEKMRALGVDKLFVMTFDKAFASLPPADFINDYIINTHTKHVVVGFDFTFGFKAEGDTLLLRKQSKKQSFGLSVIPKKTYRNEKISSTLLRRLIGDGEVDRIPFYLGANYQVKVETGKKHQTGSQNVRTLGSYILPKAGIYFVKISDGRRTVQGEFHRYAEKDNEIVAPGLQALHGEELSILFLSKVSAASVVSV</sequence>
<dbReference type="Pfam" id="PF06574">
    <property type="entry name" value="FAD_syn"/>
    <property type="match status" value="1"/>
</dbReference>
<dbReference type="Gene3D" id="3.40.50.620">
    <property type="entry name" value="HUPs"/>
    <property type="match status" value="1"/>
</dbReference>
<evidence type="ECO:0000313" key="13">
    <source>
        <dbReference type="EMBL" id="MBP2258211.1"/>
    </source>
</evidence>
<keyword evidence="14" id="KW-1185">Reference proteome</keyword>
<dbReference type="InterPro" id="IPR004821">
    <property type="entry name" value="Cyt_trans-like"/>
</dbReference>
<gene>
    <name evidence="13" type="ORF">J2Z81_002182</name>
</gene>
<dbReference type="EC" id="2.7.7.2" evidence="11"/>
<keyword evidence="9 11" id="KW-0067">ATP-binding</keyword>
<dbReference type="PANTHER" id="PTHR22749">
    <property type="entry name" value="RIBOFLAVIN KINASE/FMN ADENYLYLTRANSFERASE"/>
    <property type="match status" value="1"/>
</dbReference>
<evidence type="ECO:0000256" key="9">
    <source>
        <dbReference type="ARBA" id="ARBA00022840"/>
    </source>
</evidence>
<dbReference type="InterPro" id="IPR014729">
    <property type="entry name" value="Rossmann-like_a/b/a_fold"/>
</dbReference>
<keyword evidence="6 11" id="KW-0548">Nucleotidyltransferase</keyword>
<dbReference type="InterPro" id="IPR002606">
    <property type="entry name" value="Riboflavin_kinase_bac"/>
</dbReference>
<dbReference type="EC" id="2.7.1.26" evidence="11"/>
<keyword evidence="5 11" id="KW-0808">Transferase</keyword>
<proteinExistence type="inferred from homology"/>
<evidence type="ECO:0000256" key="6">
    <source>
        <dbReference type="ARBA" id="ARBA00022695"/>
    </source>
</evidence>
<evidence type="ECO:0000256" key="2">
    <source>
        <dbReference type="ARBA" id="ARBA00005201"/>
    </source>
</evidence>
<dbReference type="SUPFAM" id="SSF52374">
    <property type="entry name" value="Nucleotidylyl transferase"/>
    <property type="match status" value="1"/>
</dbReference>
<comment type="pathway">
    <text evidence="1 11">Cofactor biosynthesis; FAD biosynthesis; FAD from FMN: step 1/1.</text>
</comment>
<comment type="similarity">
    <text evidence="11">Belongs to the ribF family.</text>
</comment>
<keyword evidence="7 11" id="KW-0547">Nucleotide-binding</keyword>